<evidence type="ECO:0000256" key="3">
    <source>
        <dbReference type="ARBA" id="ARBA00004496"/>
    </source>
</evidence>
<dbReference type="Gene3D" id="1.10.437.10">
    <property type="entry name" value="Blc2-like"/>
    <property type="match status" value="1"/>
</dbReference>
<keyword evidence="17" id="KW-0539">Nucleus</keyword>
<keyword evidence="13" id="KW-0832">Ubl conjugation</keyword>
<feature type="region of interest" description="Disordered" evidence="20">
    <location>
        <begin position="149"/>
        <end position="168"/>
    </location>
</feature>
<evidence type="ECO:0000256" key="14">
    <source>
        <dbReference type="ARBA" id="ARBA00022989"/>
    </source>
</evidence>
<dbReference type="GO" id="GO:0051400">
    <property type="term" value="F:BH domain binding"/>
    <property type="evidence" value="ECO:0007669"/>
    <property type="project" value="UniProtKB-ARBA"/>
</dbReference>
<evidence type="ECO:0000313" key="22">
    <source>
        <dbReference type="Ensembl" id="ENSSSUP00005009154.1"/>
    </source>
</evidence>
<dbReference type="PANTHER" id="PTHR11256:SF46">
    <property type="entry name" value="INDUCED MYELOID LEUKEMIA CELL DIFFERENTIATION PROTEIN MCL-1"/>
    <property type="match status" value="1"/>
</dbReference>
<keyword evidence="8" id="KW-1017">Isopeptide bond</keyword>
<dbReference type="InterPro" id="IPR013281">
    <property type="entry name" value="Apop_reg_Mc1"/>
</dbReference>
<dbReference type="GO" id="GO:0097192">
    <property type="term" value="P:extrinsic apoptotic signaling pathway in absence of ligand"/>
    <property type="evidence" value="ECO:0007669"/>
    <property type="project" value="TreeGrafter"/>
</dbReference>
<dbReference type="GO" id="GO:0030154">
    <property type="term" value="P:cell differentiation"/>
    <property type="evidence" value="ECO:0007669"/>
    <property type="project" value="UniProtKB-KW"/>
</dbReference>
<dbReference type="GO" id="GO:0001836">
    <property type="term" value="P:release of cytochrome c from mitochondria"/>
    <property type="evidence" value="ECO:0007669"/>
    <property type="project" value="TreeGrafter"/>
</dbReference>
<dbReference type="Pfam" id="PF00452">
    <property type="entry name" value="Bcl-2"/>
    <property type="match status" value="1"/>
</dbReference>
<evidence type="ECO:0000256" key="1">
    <source>
        <dbReference type="ARBA" id="ARBA00004167"/>
    </source>
</evidence>
<evidence type="ECO:0000256" key="4">
    <source>
        <dbReference type="ARBA" id="ARBA00004642"/>
    </source>
</evidence>
<dbReference type="InterPro" id="IPR020717">
    <property type="entry name" value="Bcl2_BH1_motif_CS"/>
</dbReference>
<evidence type="ECO:0000256" key="19">
    <source>
        <dbReference type="ARBA" id="ARBA00065005"/>
    </source>
</evidence>
<comment type="subunit">
    <text evidence="19">Interacts with HIF3A (via C-terminus domain). Interacts with BOK, BIK, BAX, BAK1, and TPT1. Interacts with unphosphorylated BAD. Interacts with BMF, BBC3 and PMAIP1. Interacts with BOP. Interacts with BCL2L11; may sequester BCL2L11 to prevent its pro-apoptotic activity. Interacts with GIMAP5 and HSPA8/HSC70; the interaction between HSPA8 and MCL1 is impaired in the absence of GIMAP5.</text>
</comment>
<evidence type="ECO:0000256" key="10">
    <source>
        <dbReference type="ARBA" id="ARBA00022692"/>
    </source>
</evidence>
<keyword evidence="12" id="KW-0221">Differentiation</keyword>
<dbReference type="InterPro" id="IPR026298">
    <property type="entry name" value="Bcl-2_fam"/>
</dbReference>
<dbReference type="SUPFAM" id="SSF56854">
    <property type="entry name" value="Bcl-2 inhibitors of programmed cell death"/>
    <property type="match status" value="1"/>
</dbReference>
<dbReference type="PROSITE" id="PS01259">
    <property type="entry name" value="BH3"/>
    <property type="match status" value="1"/>
</dbReference>
<dbReference type="GO" id="GO:0015267">
    <property type="term" value="F:channel activity"/>
    <property type="evidence" value="ECO:0007669"/>
    <property type="project" value="TreeGrafter"/>
</dbReference>
<sequence>MFGLKRNAVIGLNLYCGGAGLGAGSGGASSSGGGLLAVGKEATARREVGGGEAGAVIGGSAGASPPATFAPDARRVARPSPIGAEGPDVTATSPKLLFYAATRCASPPEEMEGPAADAIMSPEEELDGYEPEPLGKRPAVLPLLELVGEASGGPGTDGSLPSTPPPVEEEEDELFRQSLEIISRYLREQATGAKDGKPLGGSGAASRKALETLRRVGDGVQRNHETAFQGMLRKLDIKNEDDVKSLSRVMVHVFSDGVTNWGRIVTLISFGAFVAKHLKSINQESCIEPLAESITDVLVRTKRDWLVKQRGWAQGPLEVWLLEVETWTQTSELPGSDKGVPGCRLACQGGGLPAHRSAHLYLLWLPPGSTHGPPHSQGRLRTVAGFLSHTQQSTVEEVMANSPTPLAAPTPHGALRVGEPPRAWIRRHPPAPPVPGPLTQDLPQSLPGQLRDSVCWRAGWACGSGPQPLAQCLICFMDGGCTRDLIHEKASAD</sequence>
<dbReference type="GO" id="GO:0043066">
    <property type="term" value="P:negative regulation of apoptotic process"/>
    <property type="evidence" value="ECO:0007669"/>
    <property type="project" value="UniProtKB-ARBA"/>
</dbReference>
<evidence type="ECO:0000256" key="15">
    <source>
        <dbReference type="ARBA" id="ARBA00023128"/>
    </source>
</evidence>
<evidence type="ECO:0000256" key="7">
    <source>
        <dbReference type="ARBA" id="ARBA00022490"/>
    </source>
</evidence>
<comment type="function">
    <text evidence="18">Involved in the regulation of apoptosis versus cell survival, and in the maintenance of viability but not of proliferation. Mediates its effects by interactions with a number of other regulators of apoptosis.</text>
</comment>
<dbReference type="InterPro" id="IPR046371">
    <property type="entry name" value="Bcl-2_BH1-3"/>
</dbReference>
<dbReference type="GO" id="GO:0005741">
    <property type="term" value="C:mitochondrial outer membrane"/>
    <property type="evidence" value="ECO:0007669"/>
    <property type="project" value="TreeGrafter"/>
</dbReference>
<keyword evidence="6" id="KW-0217">Developmental protein</keyword>
<evidence type="ECO:0000256" key="5">
    <source>
        <dbReference type="ARBA" id="ARBA00009458"/>
    </source>
</evidence>
<evidence type="ECO:0000256" key="18">
    <source>
        <dbReference type="ARBA" id="ARBA00057384"/>
    </source>
</evidence>
<comment type="similarity">
    <text evidence="5">Belongs to the Bcl-2 family.</text>
</comment>
<gene>
    <name evidence="22" type="primary">MCL1</name>
</gene>
<keyword evidence="11" id="KW-0053">Apoptosis</keyword>
<evidence type="ECO:0000256" key="17">
    <source>
        <dbReference type="ARBA" id="ARBA00023242"/>
    </source>
</evidence>
<reference evidence="22 23" key="1">
    <citation type="submission" date="2019-05" db="EMBL/GenBank/DDBJ databases">
        <title>A Chromosome-scale Meerkat (S. suricatta) Genome Assembly.</title>
        <authorList>
            <person name="Dudchenko O."/>
            <person name="Lieberman Aiden E."/>
            <person name="Tung J."/>
            <person name="Barreiro L.B."/>
            <person name="Clutton-Brock T.H."/>
        </authorList>
    </citation>
    <scope>NUCLEOTIDE SEQUENCE [LARGE SCALE GENOMIC DNA]</scope>
</reference>
<keyword evidence="7" id="KW-0963">Cytoplasm</keyword>
<feature type="region of interest" description="Disordered" evidence="20">
    <location>
        <begin position="55"/>
        <end position="89"/>
    </location>
</feature>
<dbReference type="InterPro" id="IPR036834">
    <property type="entry name" value="Bcl-2-like_sf"/>
</dbReference>
<reference evidence="22" key="3">
    <citation type="submission" date="2025-09" db="UniProtKB">
        <authorList>
            <consortium name="Ensembl"/>
        </authorList>
    </citation>
    <scope>IDENTIFICATION</scope>
</reference>
<keyword evidence="9" id="KW-0597">Phosphoprotein</keyword>
<dbReference type="InterPro" id="IPR002475">
    <property type="entry name" value="Bcl2-like"/>
</dbReference>
<dbReference type="GO" id="GO:0005654">
    <property type="term" value="C:nucleoplasm"/>
    <property type="evidence" value="ECO:0007669"/>
    <property type="project" value="UniProtKB-SubCell"/>
</dbReference>
<evidence type="ECO:0000256" key="6">
    <source>
        <dbReference type="ARBA" id="ARBA00022473"/>
    </source>
</evidence>
<dbReference type="PROSITE" id="PS01080">
    <property type="entry name" value="BH1"/>
    <property type="match status" value="1"/>
</dbReference>
<dbReference type="InterPro" id="IPR020728">
    <property type="entry name" value="Bcl2_BH3_motif_CS"/>
</dbReference>
<dbReference type="FunFam" id="1.10.437.10:FF:000002">
    <property type="entry name" value="Induced myeloid leukemia cell differentiation protein Mcl-1"/>
    <property type="match status" value="1"/>
</dbReference>
<dbReference type="PRINTS" id="PR01862">
    <property type="entry name" value="BCL2FAMILY"/>
</dbReference>
<dbReference type="CDD" id="cd06845">
    <property type="entry name" value="Bcl-2_like"/>
    <property type="match status" value="1"/>
</dbReference>
<evidence type="ECO:0000256" key="2">
    <source>
        <dbReference type="ARBA" id="ARBA00004173"/>
    </source>
</evidence>
<keyword evidence="15" id="KW-0496">Mitochondrion</keyword>
<dbReference type="Ensembl" id="ENSSSUT00005010515.1">
    <property type="protein sequence ID" value="ENSSSUP00005009154.1"/>
    <property type="gene ID" value="ENSSSUG00005005914.1"/>
</dbReference>
<evidence type="ECO:0000259" key="21">
    <source>
        <dbReference type="SMART" id="SM00337"/>
    </source>
</evidence>
<evidence type="ECO:0000256" key="9">
    <source>
        <dbReference type="ARBA" id="ARBA00022553"/>
    </source>
</evidence>
<dbReference type="SMART" id="SM00337">
    <property type="entry name" value="BCL"/>
    <property type="match status" value="1"/>
</dbReference>
<evidence type="ECO:0000313" key="23">
    <source>
        <dbReference type="Proteomes" id="UP000472268"/>
    </source>
</evidence>
<keyword evidence="23" id="KW-1185">Reference proteome</keyword>
<name>A0A673TJG7_SURSU</name>
<proteinExistence type="inferred from homology"/>
<dbReference type="GO" id="GO:0008630">
    <property type="term" value="P:intrinsic apoptotic signaling pathway in response to DNA damage"/>
    <property type="evidence" value="ECO:0007669"/>
    <property type="project" value="TreeGrafter"/>
</dbReference>
<dbReference type="PROSITE" id="PS50062">
    <property type="entry name" value="BCL2_FAMILY"/>
    <property type="match status" value="1"/>
</dbReference>
<comment type="subcellular location">
    <subcellularLocation>
        <location evidence="3">Cytoplasm</location>
    </subcellularLocation>
    <subcellularLocation>
        <location evidence="1">Membrane</location>
        <topology evidence="1">Single-pass membrane protein</topology>
    </subcellularLocation>
    <subcellularLocation>
        <location evidence="2">Mitochondrion</location>
    </subcellularLocation>
    <subcellularLocation>
        <location evidence="4">Nucleus</location>
        <location evidence="4">Nucleoplasm</location>
    </subcellularLocation>
</comment>
<keyword evidence="10" id="KW-0812">Transmembrane</keyword>
<evidence type="ECO:0000256" key="20">
    <source>
        <dbReference type="SAM" id="MobiDB-lite"/>
    </source>
</evidence>
<reference evidence="22" key="2">
    <citation type="submission" date="2025-08" db="UniProtKB">
        <authorList>
            <consortium name="Ensembl"/>
        </authorList>
    </citation>
    <scope>IDENTIFICATION</scope>
</reference>
<dbReference type="GO" id="GO:0008053">
    <property type="term" value="P:mitochondrial fusion"/>
    <property type="evidence" value="ECO:0007669"/>
    <property type="project" value="TreeGrafter"/>
</dbReference>
<dbReference type="PANTHER" id="PTHR11256">
    <property type="entry name" value="BCL-2 RELATED"/>
    <property type="match status" value="1"/>
</dbReference>
<evidence type="ECO:0000256" key="8">
    <source>
        <dbReference type="ARBA" id="ARBA00022499"/>
    </source>
</evidence>
<protein>
    <submittedName>
        <fullName evidence="22">MCL1 apoptosis regulator, BCL2 family member</fullName>
    </submittedName>
</protein>
<evidence type="ECO:0000256" key="13">
    <source>
        <dbReference type="ARBA" id="ARBA00022843"/>
    </source>
</evidence>
<dbReference type="AlphaFoldDB" id="A0A673TJG7"/>
<evidence type="ECO:0000256" key="11">
    <source>
        <dbReference type="ARBA" id="ARBA00022703"/>
    </source>
</evidence>
<keyword evidence="16" id="KW-0472">Membrane</keyword>
<evidence type="ECO:0000256" key="12">
    <source>
        <dbReference type="ARBA" id="ARBA00022782"/>
    </source>
</evidence>
<feature type="domain" description="Bcl-2 Bcl-2 homology region 1-3" evidence="21">
    <location>
        <begin position="213"/>
        <end position="312"/>
    </location>
</feature>
<dbReference type="Proteomes" id="UP000472268">
    <property type="component" value="Chromosome 8"/>
</dbReference>
<keyword evidence="14" id="KW-1133">Transmembrane helix</keyword>
<dbReference type="PRINTS" id="PR01866">
    <property type="entry name" value="APOPREGMCL1"/>
</dbReference>
<organism evidence="22 23">
    <name type="scientific">Suricata suricatta</name>
    <name type="common">Meerkat</name>
    <dbReference type="NCBI Taxonomy" id="37032"/>
    <lineage>
        <taxon>Eukaryota</taxon>
        <taxon>Metazoa</taxon>
        <taxon>Chordata</taxon>
        <taxon>Craniata</taxon>
        <taxon>Vertebrata</taxon>
        <taxon>Euteleostomi</taxon>
        <taxon>Mammalia</taxon>
        <taxon>Eutheria</taxon>
        <taxon>Laurasiatheria</taxon>
        <taxon>Carnivora</taxon>
        <taxon>Feliformia</taxon>
        <taxon>Herpestidae</taxon>
        <taxon>Suricata</taxon>
    </lineage>
</organism>
<accession>A0A673TJG7</accession>
<evidence type="ECO:0000256" key="16">
    <source>
        <dbReference type="ARBA" id="ARBA00023136"/>
    </source>
</evidence>